<dbReference type="InParanoid" id="A0A7I4DCQ5"/>
<evidence type="ECO:0000256" key="3">
    <source>
        <dbReference type="ARBA" id="ARBA00022821"/>
    </source>
</evidence>
<keyword evidence="1" id="KW-0433">Leucine-rich repeat</keyword>
<dbReference type="Gene3D" id="3.40.50.300">
    <property type="entry name" value="P-loop containing nucleotide triphosphate hydrolases"/>
    <property type="match status" value="1"/>
</dbReference>
<dbReference type="InterPro" id="IPR027417">
    <property type="entry name" value="P-loop_NTPase"/>
</dbReference>
<evidence type="ECO:0000256" key="2">
    <source>
        <dbReference type="ARBA" id="ARBA00022737"/>
    </source>
</evidence>
<dbReference type="InterPro" id="IPR055414">
    <property type="entry name" value="LRR_R13L4/SHOC2-like"/>
</dbReference>
<dbReference type="InterPro" id="IPR002182">
    <property type="entry name" value="NB-ARC"/>
</dbReference>
<feature type="domain" description="Disease resistance R13L4/SHOC-2-like LRR" evidence="6">
    <location>
        <begin position="678"/>
        <end position="989"/>
    </location>
</feature>
<evidence type="ECO:0000259" key="5">
    <source>
        <dbReference type="Pfam" id="PF23559"/>
    </source>
</evidence>
<feature type="domain" description="NB-ARC" evidence="4">
    <location>
        <begin position="305"/>
        <end position="471"/>
    </location>
</feature>
<sequence length="1089" mass="122383">MLRQDQVAMQRHFSEDGFEMQTALRVWQCHSDQVTFNLPWPGSTSVLLRPVGSRDLAFDILCSYSFTSNTSSTTSSSETVPHLQMAEAVALTVLQPMVQKLLSAMMKEVALPEWNRNKHAEELETMLMELKPMVDNINPSTANRAVGEWLKGLRTRLDCLKHLLLDMKGNRFTISQFKNSRKLVKEKELLSKILSQASVVVLAVTSVTSANMTRLREENNERHEGLCSGIEGLLKLADATKRALDKSQYEYRNPEDLMAAISSITSEADDIHFTSTHTRALPEASTSTDMLRGVDSEMVFGGDGNVEDAKELLLDQNTHMVGFWASGGAGKTLAAQRVFDDDAIRAHFTGGCFWFTVGGDLSVRSLFLDLGKKINGPSEVRRNISMEDLTAQLCNELKDKKHMLVVLDDVWKEDVLRLVTCVVPLRAGCKILVTTRIEEVLDKNHATKLAFVLLDEENSWKLFCWQAFRGTSHVPPELEKLAKDVMGECGGLPLALKVIGSVFARKTDRGFWELCLQKLRNADVLDKGHETQLFNRLKVSFDELGSIDGRLQECFLYFAAFPEDWKVDVYKDLLPLWRAEGIVGQKYDPKLEACGLVGVLVSRSLIELKSNEWGGLYCMVHDILRDLARHIVQHEKAVTERECLYEAGREMKDGFPREWASSSDTMDLGRGRRTRLSVRRLSVMLTNLKELPSKLDAPELEVLLLRENPLECIPKRFFNNLRSIRVLDLRGTNLKALPEGVGELKSLAVLNLSGTGIETLPKSIGKLTGMEELCLDCCERLSHLPSKLTHLTRLRILKIFSNENLWRTGFWEGLPKMLRGKLAVRDLAAFVGLEHLTVESGFFDFDSVLWPVELLTASKRLQTLKLVGGGWPLPEFPELRSDDWQHLECLSLDCVGLVSIPDCVCSLPCLKSLTIWCSKLVSPPALDRLPNLVSLIILYCFNLETLPTSFGRKDGFPALVRFKLNGSYKLASLPELEDGAMPSLKSLHLLDLEKFDILPQSFAKLKNLQTLDLRFCSNLKNLEHEHLSFESFPNLVKLDVRGCQSLSELPSSLAFLPHFRLLVMGDGCNPSIPPELEVAVSNKKVIIKY</sequence>
<dbReference type="EMBL" id="ABEU02000003">
    <property type="status" value="NOT_ANNOTATED_CDS"/>
    <property type="molecule type" value="Genomic_DNA"/>
</dbReference>
<gene>
    <name evidence="7" type="primary">LOC112279525</name>
</gene>
<evidence type="ECO:0000259" key="6">
    <source>
        <dbReference type="Pfam" id="PF23598"/>
    </source>
</evidence>
<evidence type="ECO:0000256" key="1">
    <source>
        <dbReference type="ARBA" id="ARBA00022614"/>
    </source>
</evidence>
<dbReference type="InterPro" id="IPR032675">
    <property type="entry name" value="LRR_dom_sf"/>
</dbReference>
<dbReference type="Gene3D" id="3.80.10.10">
    <property type="entry name" value="Ribonuclease Inhibitor"/>
    <property type="match status" value="2"/>
</dbReference>
<proteinExistence type="predicted"/>
<dbReference type="Pfam" id="PF23559">
    <property type="entry name" value="WHD_DRP"/>
    <property type="match status" value="1"/>
</dbReference>
<reference evidence="7 8" key="2">
    <citation type="journal article" date="2018" name="Plant J.">
        <title>The Physcomitrella patens chromosome-scale assembly reveals moss genome structure and evolution.</title>
        <authorList>
            <person name="Lang D."/>
            <person name="Ullrich K.K."/>
            <person name="Murat F."/>
            <person name="Fuchs J."/>
            <person name="Jenkins J."/>
            <person name="Haas F.B."/>
            <person name="Piednoel M."/>
            <person name="Gundlach H."/>
            <person name="Van Bel M."/>
            <person name="Meyberg R."/>
            <person name="Vives C."/>
            <person name="Morata J."/>
            <person name="Symeonidi A."/>
            <person name="Hiss M."/>
            <person name="Muchero W."/>
            <person name="Kamisugi Y."/>
            <person name="Saleh O."/>
            <person name="Blanc G."/>
            <person name="Decker E.L."/>
            <person name="van Gessel N."/>
            <person name="Grimwood J."/>
            <person name="Hayes R.D."/>
            <person name="Graham S.W."/>
            <person name="Gunter L.E."/>
            <person name="McDaniel S.F."/>
            <person name="Hoernstein S.N.W."/>
            <person name="Larsson A."/>
            <person name="Li F.W."/>
            <person name="Perroud P.F."/>
            <person name="Phillips J."/>
            <person name="Ranjan P."/>
            <person name="Rokshar D.S."/>
            <person name="Rothfels C.J."/>
            <person name="Schneider L."/>
            <person name="Shu S."/>
            <person name="Stevenson D.W."/>
            <person name="Thummler F."/>
            <person name="Tillich M."/>
            <person name="Villarreal Aguilar J.C."/>
            <person name="Widiez T."/>
            <person name="Wong G.K."/>
            <person name="Wymore A."/>
            <person name="Zhang Y."/>
            <person name="Zimmer A.D."/>
            <person name="Quatrano R.S."/>
            <person name="Mayer K.F.X."/>
            <person name="Goodstein D."/>
            <person name="Casacuberta J.M."/>
            <person name="Vandepoele K."/>
            <person name="Reski R."/>
            <person name="Cuming A.C."/>
            <person name="Tuskan G.A."/>
            <person name="Maumus F."/>
            <person name="Salse J."/>
            <person name="Schmutz J."/>
            <person name="Rensing S.A."/>
        </authorList>
    </citation>
    <scope>NUCLEOTIDE SEQUENCE [LARGE SCALE GENOMIC DNA]</scope>
    <source>
        <strain evidence="7 8">cv. Gransden 2004</strain>
    </source>
</reference>
<feature type="domain" description="Disease resistance protein winged helix" evidence="5">
    <location>
        <begin position="561"/>
        <end position="628"/>
    </location>
</feature>
<dbReference type="EnsemblPlants" id="Pp3c3_1260V3.3">
    <property type="protein sequence ID" value="Pp3c3_1260V3.3"/>
    <property type="gene ID" value="Pp3c3_1260"/>
</dbReference>
<dbReference type="Proteomes" id="UP000006727">
    <property type="component" value="Chromosome 3"/>
</dbReference>
<reference evidence="7 8" key="1">
    <citation type="journal article" date="2008" name="Science">
        <title>The Physcomitrella genome reveals evolutionary insights into the conquest of land by plants.</title>
        <authorList>
            <person name="Rensing S."/>
            <person name="Lang D."/>
            <person name="Zimmer A."/>
            <person name="Terry A."/>
            <person name="Salamov A."/>
            <person name="Shapiro H."/>
            <person name="Nishiyama T."/>
            <person name="Perroud P.-F."/>
            <person name="Lindquist E."/>
            <person name="Kamisugi Y."/>
            <person name="Tanahashi T."/>
            <person name="Sakakibara K."/>
            <person name="Fujita T."/>
            <person name="Oishi K."/>
            <person name="Shin-I T."/>
            <person name="Kuroki Y."/>
            <person name="Toyoda A."/>
            <person name="Suzuki Y."/>
            <person name="Hashimoto A."/>
            <person name="Yamaguchi K."/>
            <person name="Sugano A."/>
            <person name="Kohara Y."/>
            <person name="Fujiyama A."/>
            <person name="Anterola A."/>
            <person name="Aoki S."/>
            <person name="Ashton N."/>
            <person name="Barbazuk W.B."/>
            <person name="Barker E."/>
            <person name="Bennetzen J."/>
            <person name="Bezanilla M."/>
            <person name="Blankenship R."/>
            <person name="Cho S.H."/>
            <person name="Dutcher S."/>
            <person name="Estelle M."/>
            <person name="Fawcett J.A."/>
            <person name="Gundlach H."/>
            <person name="Hanada K."/>
            <person name="Heyl A."/>
            <person name="Hicks K.A."/>
            <person name="Hugh J."/>
            <person name="Lohr M."/>
            <person name="Mayer K."/>
            <person name="Melkozernov A."/>
            <person name="Murata T."/>
            <person name="Nelson D."/>
            <person name="Pils B."/>
            <person name="Prigge M."/>
            <person name="Reiss B."/>
            <person name="Renner T."/>
            <person name="Rombauts S."/>
            <person name="Rushton P."/>
            <person name="Sanderfoot A."/>
            <person name="Schween G."/>
            <person name="Shiu S.-H."/>
            <person name="Stueber K."/>
            <person name="Theodoulou F.L."/>
            <person name="Tu H."/>
            <person name="Van de Peer Y."/>
            <person name="Verrier P.J."/>
            <person name="Waters E."/>
            <person name="Wood A."/>
            <person name="Yang L."/>
            <person name="Cove D."/>
            <person name="Cuming A."/>
            <person name="Hasebe M."/>
            <person name="Lucas S."/>
            <person name="Mishler D.B."/>
            <person name="Reski R."/>
            <person name="Grigoriev I."/>
            <person name="Quatrano R.S."/>
            <person name="Boore J.L."/>
        </authorList>
    </citation>
    <scope>NUCLEOTIDE SEQUENCE [LARGE SCALE GENOMIC DNA]</scope>
    <source>
        <strain evidence="7 8">cv. Gransden 2004</strain>
    </source>
</reference>
<protein>
    <recommendedName>
        <fullName evidence="9">NB-ARC domain-containing protein</fullName>
    </recommendedName>
</protein>
<dbReference type="Gene3D" id="1.10.8.430">
    <property type="entry name" value="Helical domain of apoptotic protease-activating factors"/>
    <property type="match status" value="1"/>
</dbReference>
<dbReference type="Gramene" id="Pp3c3_1260V3.3">
    <property type="protein sequence ID" value="Pp3c3_1260V3.3"/>
    <property type="gene ID" value="Pp3c3_1260"/>
</dbReference>
<accession>A0A7I4DCQ5</accession>
<dbReference type="SUPFAM" id="SSF52540">
    <property type="entry name" value="P-loop containing nucleoside triphosphate hydrolases"/>
    <property type="match status" value="1"/>
</dbReference>
<dbReference type="GO" id="GO:0006952">
    <property type="term" value="P:defense response"/>
    <property type="evidence" value="ECO:0007669"/>
    <property type="project" value="UniProtKB-KW"/>
</dbReference>
<evidence type="ECO:0000313" key="7">
    <source>
        <dbReference type="EnsemblPlants" id="Pp3c3_1260V3.3"/>
    </source>
</evidence>
<evidence type="ECO:0008006" key="9">
    <source>
        <dbReference type="Google" id="ProtNLM"/>
    </source>
</evidence>
<dbReference type="PRINTS" id="PR00364">
    <property type="entry name" value="DISEASERSIST"/>
</dbReference>
<dbReference type="Gene3D" id="1.10.10.10">
    <property type="entry name" value="Winged helix-like DNA-binding domain superfamily/Winged helix DNA-binding domain"/>
    <property type="match status" value="1"/>
</dbReference>
<dbReference type="Pfam" id="PF00931">
    <property type="entry name" value="NB-ARC"/>
    <property type="match status" value="1"/>
</dbReference>
<dbReference type="InterPro" id="IPR058922">
    <property type="entry name" value="WHD_DRP"/>
</dbReference>
<dbReference type="GO" id="GO:0043531">
    <property type="term" value="F:ADP binding"/>
    <property type="evidence" value="ECO:0007669"/>
    <property type="project" value="InterPro"/>
</dbReference>
<dbReference type="FunCoup" id="A0A7I4DCQ5">
    <property type="interactions" value="1054"/>
</dbReference>
<dbReference type="PANTHER" id="PTHR36766">
    <property type="entry name" value="PLANT BROAD-SPECTRUM MILDEW RESISTANCE PROTEIN RPW8"/>
    <property type="match status" value="1"/>
</dbReference>
<evidence type="ECO:0000313" key="8">
    <source>
        <dbReference type="Proteomes" id="UP000006727"/>
    </source>
</evidence>
<dbReference type="PANTHER" id="PTHR36766:SF30">
    <property type="entry name" value="TIR-NBS TYPE DISEASE RESISTANCE PROTEIN-RELATED"/>
    <property type="match status" value="1"/>
</dbReference>
<organism evidence="7 8">
    <name type="scientific">Physcomitrium patens</name>
    <name type="common">Spreading-leaved earth moss</name>
    <name type="synonym">Physcomitrella patens</name>
    <dbReference type="NCBI Taxonomy" id="3218"/>
    <lineage>
        <taxon>Eukaryota</taxon>
        <taxon>Viridiplantae</taxon>
        <taxon>Streptophyta</taxon>
        <taxon>Embryophyta</taxon>
        <taxon>Bryophyta</taxon>
        <taxon>Bryophytina</taxon>
        <taxon>Bryopsida</taxon>
        <taxon>Funariidae</taxon>
        <taxon>Funariales</taxon>
        <taxon>Funariaceae</taxon>
        <taxon>Physcomitrium</taxon>
    </lineage>
</organism>
<dbReference type="InterPro" id="IPR036388">
    <property type="entry name" value="WH-like_DNA-bd_sf"/>
</dbReference>
<evidence type="ECO:0000259" key="4">
    <source>
        <dbReference type="Pfam" id="PF00931"/>
    </source>
</evidence>
<dbReference type="InterPro" id="IPR042197">
    <property type="entry name" value="Apaf_helical"/>
</dbReference>
<dbReference type="FunFam" id="1.10.8.430:FF:000003">
    <property type="entry name" value="Probable disease resistance protein At5g66910"/>
    <property type="match status" value="1"/>
</dbReference>
<reference evidence="7" key="3">
    <citation type="submission" date="2020-12" db="UniProtKB">
        <authorList>
            <consortium name="EnsemblPlants"/>
        </authorList>
    </citation>
    <scope>IDENTIFICATION</scope>
</reference>
<dbReference type="Pfam" id="PF23598">
    <property type="entry name" value="LRR_14"/>
    <property type="match status" value="1"/>
</dbReference>
<dbReference type="SUPFAM" id="SSF52058">
    <property type="entry name" value="L domain-like"/>
    <property type="match status" value="1"/>
</dbReference>
<keyword evidence="2" id="KW-0677">Repeat</keyword>
<dbReference type="AlphaFoldDB" id="A0A7I4DCQ5"/>
<dbReference type="SMART" id="SM00369">
    <property type="entry name" value="LRR_TYP"/>
    <property type="match status" value="3"/>
</dbReference>
<dbReference type="InterPro" id="IPR003591">
    <property type="entry name" value="Leu-rich_rpt_typical-subtyp"/>
</dbReference>
<name>A0A7I4DCQ5_PHYPA</name>
<keyword evidence="8" id="KW-1185">Reference proteome</keyword>
<keyword evidence="3" id="KW-0611">Plant defense</keyword>